<name>A0ABY8LTT4_9BACT</name>
<evidence type="ECO:0000313" key="3">
    <source>
        <dbReference type="Proteomes" id="UP001179842"/>
    </source>
</evidence>
<dbReference type="RefSeq" id="WP_280101952.1">
    <property type="nucleotide sequence ID" value="NZ_CP122979.1"/>
</dbReference>
<keyword evidence="1" id="KW-0812">Transmembrane</keyword>
<feature type="transmembrane region" description="Helical" evidence="1">
    <location>
        <begin position="177"/>
        <end position="196"/>
    </location>
</feature>
<dbReference type="Proteomes" id="UP001179842">
    <property type="component" value="Chromosome"/>
</dbReference>
<accession>A0ABY8LTT4</accession>
<gene>
    <name evidence="2" type="ORF">QEG99_04275</name>
</gene>
<feature type="transmembrane region" description="Helical" evidence="1">
    <location>
        <begin position="149"/>
        <end position="171"/>
    </location>
</feature>
<proteinExistence type="predicted"/>
<sequence>MKTTFSLLNLSQLTTGIVVPIHNQTREQNNDLKTIYSDILFFDAINKMDKGEGNVFKNDFVHFIKELEKEDYQNINKEMKLDIFISNDQKNTFLEIYKNNSLFYQEAEKTYMVFQSQRALFSSRQRMSISSWINILENKFLSISDEPSFSNIMGIFGLIFAGGASIVAAPFTGGTTLAMLAVGGGALGSSIGFSFWEGSRINSAKRKKEFLKLILREYRTLYDFVLESNDYQKESKIKSLFKEYAKKVNSVFPNLIDFEDFEVKTNTDLFYDYEIYGGY</sequence>
<protein>
    <submittedName>
        <fullName evidence="2">Uncharacterized protein</fullName>
    </submittedName>
</protein>
<keyword evidence="1" id="KW-0472">Membrane</keyword>
<evidence type="ECO:0000313" key="2">
    <source>
        <dbReference type="EMBL" id="WGI36651.1"/>
    </source>
</evidence>
<keyword evidence="3" id="KW-1185">Reference proteome</keyword>
<keyword evidence="1" id="KW-1133">Transmembrane helix</keyword>
<organism evidence="2 3">
    <name type="scientific">Mesomycoplasma lagogenitalium</name>
    <dbReference type="NCBI Taxonomy" id="171286"/>
    <lineage>
        <taxon>Bacteria</taxon>
        <taxon>Bacillati</taxon>
        <taxon>Mycoplasmatota</taxon>
        <taxon>Mycoplasmoidales</taxon>
        <taxon>Metamycoplasmataceae</taxon>
        <taxon>Mesomycoplasma</taxon>
    </lineage>
</organism>
<reference evidence="2" key="1">
    <citation type="submission" date="2023-04" db="EMBL/GenBank/DDBJ databases">
        <title>Completed genome of Mycoplasma lagogenitalium type strain 12MS.</title>
        <authorList>
            <person name="Spergser J."/>
        </authorList>
    </citation>
    <scope>NUCLEOTIDE SEQUENCE</scope>
    <source>
        <strain evidence="2">12MS</strain>
    </source>
</reference>
<dbReference type="EMBL" id="CP122979">
    <property type="protein sequence ID" value="WGI36651.1"/>
    <property type="molecule type" value="Genomic_DNA"/>
</dbReference>
<evidence type="ECO:0000256" key="1">
    <source>
        <dbReference type="SAM" id="Phobius"/>
    </source>
</evidence>